<accession>A0A9D3PT11</accession>
<organism evidence="19 20">
    <name type="scientific">Megalops atlanticus</name>
    <name type="common">Tarpon</name>
    <name type="synonym">Clupea gigantea</name>
    <dbReference type="NCBI Taxonomy" id="7932"/>
    <lineage>
        <taxon>Eukaryota</taxon>
        <taxon>Metazoa</taxon>
        <taxon>Chordata</taxon>
        <taxon>Craniata</taxon>
        <taxon>Vertebrata</taxon>
        <taxon>Euteleostomi</taxon>
        <taxon>Actinopterygii</taxon>
        <taxon>Neopterygii</taxon>
        <taxon>Teleostei</taxon>
        <taxon>Elopiformes</taxon>
        <taxon>Megalopidae</taxon>
        <taxon>Megalops</taxon>
    </lineage>
</organism>
<keyword evidence="7 17" id="KW-0812">Transmembrane</keyword>
<comment type="subcellular location">
    <subcellularLocation>
        <location evidence="14">Endomembrane system</location>
        <topology evidence="14">Single-pass membrane protein</topology>
    </subcellularLocation>
    <subcellularLocation>
        <location evidence="1">Secreted</location>
        <location evidence="1">Extracellular space</location>
        <location evidence="1">Extracellular matrix</location>
    </subcellularLocation>
</comment>
<dbReference type="Gene3D" id="3.30.390.150">
    <property type="match status" value="1"/>
</dbReference>
<evidence type="ECO:0000256" key="10">
    <source>
        <dbReference type="ARBA" id="ARBA00023136"/>
    </source>
</evidence>
<keyword evidence="20" id="KW-1185">Reference proteome</keyword>
<evidence type="ECO:0000256" key="3">
    <source>
        <dbReference type="ARBA" id="ARBA00022473"/>
    </source>
</evidence>
<dbReference type="InterPro" id="IPR043405">
    <property type="entry name" value="Chondromodulin/Tenomodulin"/>
</dbReference>
<dbReference type="GO" id="GO:0012505">
    <property type="term" value="C:endomembrane system"/>
    <property type="evidence" value="ECO:0007669"/>
    <property type="project" value="UniProtKB-SubCell"/>
</dbReference>
<feature type="domain" description="BRICHOS" evidence="18">
    <location>
        <begin position="104"/>
        <end position="201"/>
    </location>
</feature>
<keyword evidence="9 17" id="KW-1133">Transmembrane helix</keyword>
<sequence>MAETSEKIPIAVAGPEELEHCLPPAYTATSVKPSSSSRLLKIGAAVLIAGAALLVFGAIGAFYFWKVNDKHVYNVHYSMSINGKIEEGSMEIDSENNLERFRTGSGSDEAMEVHDFHIGITGIRFSGGEKCYIKTQAKAHLPQVETLNKEAVMFDLEDEIMPVKFDEESLIWVAADQPLKDSGFLSTKILDLCGDLPIFWLRPTYPKGERRKRREILRARRQAVTEEMVTKEMTPEEAATKEGAPTEVATVAEMTVAEVTTEEMVTKEISPTEEAATKEMISEEVTMVEMTTEEMTVLDTATVEMATVDTTLAEVTVDTIVAETATAEIGSAELVTEGMTSAELVTIEITSAEVSPTEMTSADMSASADITSADISSADITSAELVTMEMTSAEIVVTPAEVAAITPEEIIPEVITTEAMTTVEAKPEATTTKATEEPYNPENPYQRYLEGEQDAWATLDHHGICCAECRRSYTHCQRICEPLGGHWSYPYHYQGCRVACRAIMPCRWWVGRILGIL</sequence>
<dbReference type="FunFam" id="3.30.390.150:FF:000001">
    <property type="entry name" value="leukocyte cell-derived chemotaxin 1"/>
    <property type="match status" value="1"/>
</dbReference>
<dbReference type="GO" id="GO:0030154">
    <property type="term" value="P:cell differentiation"/>
    <property type="evidence" value="ECO:0007669"/>
    <property type="project" value="UniProtKB-KW"/>
</dbReference>
<keyword evidence="8" id="KW-0221">Differentiation</keyword>
<evidence type="ECO:0000256" key="6">
    <source>
        <dbReference type="ARBA" id="ARBA00022685"/>
    </source>
</evidence>
<feature type="transmembrane region" description="Helical" evidence="17">
    <location>
        <begin position="42"/>
        <end position="65"/>
    </location>
</feature>
<evidence type="ECO:0000256" key="11">
    <source>
        <dbReference type="ARBA" id="ARBA00023157"/>
    </source>
</evidence>
<evidence type="ECO:0000256" key="17">
    <source>
        <dbReference type="SAM" id="Phobius"/>
    </source>
</evidence>
<protein>
    <recommendedName>
        <fullName evidence="15">Leukocyte cell-derived chemotaxin 1</fullName>
    </recommendedName>
    <alternativeName>
        <fullName evidence="16">Chondromodulin</fullName>
    </alternativeName>
</protein>
<dbReference type="EMBL" id="JAFDVH010000012">
    <property type="protein sequence ID" value="KAG7467348.1"/>
    <property type="molecule type" value="Genomic_DNA"/>
</dbReference>
<dbReference type="Pfam" id="PF04089">
    <property type="entry name" value="BRICHOS"/>
    <property type="match status" value="1"/>
</dbReference>
<gene>
    <name evidence="19" type="ORF">MATL_G00152390</name>
</gene>
<evidence type="ECO:0000256" key="13">
    <source>
        <dbReference type="ARBA" id="ARBA00023188"/>
    </source>
</evidence>
<name>A0A9D3PT11_MEGAT</name>
<evidence type="ECO:0000256" key="12">
    <source>
        <dbReference type="ARBA" id="ARBA00023180"/>
    </source>
</evidence>
<dbReference type="GO" id="GO:0016525">
    <property type="term" value="P:negative regulation of angiogenesis"/>
    <property type="evidence" value="ECO:0007669"/>
    <property type="project" value="TreeGrafter"/>
</dbReference>
<evidence type="ECO:0000256" key="7">
    <source>
        <dbReference type="ARBA" id="ARBA00022692"/>
    </source>
</evidence>
<keyword evidence="11" id="KW-1015">Disulfide bond</keyword>
<evidence type="ECO:0000256" key="14">
    <source>
        <dbReference type="ARBA" id="ARBA00037847"/>
    </source>
</evidence>
<dbReference type="PROSITE" id="PS50869">
    <property type="entry name" value="BRICHOS"/>
    <property type="match status" value="1"/>
</dbReference>
<dbReference type="SMART" id="SM01039">
    <property type="entry name" value="BRICHOS"/>
    <property type="match status" value="1"/>
</dbReference>
<evidence type="ECO:0000256" key="8">
    <source>
        <dbReference type="ARBA" id="ARBA00022782"/>
    </source>
</evidence>
<evidence type="ECO:0000256" key="2">
    <source>
        <dbReference type="ARBA" id="ARBA00009898"/>
    </source>
</evidence>
<keyword evidence="13" id="KW-0891">Chondrogenesis</keyword>
<keyword evidence="4" id="KW-0964">Secreted</keyword>
<evidence type="ECO:0000256" key="16">
    <source>
        <dbReference type="ARBA" id="ARBA00042622"/>
    </source>
</evidence>
<comment type="caution">
    <text evidence="19">The sequence shown here is derived from an EMBL/GenBank/DDBJ whole genome shotgun (WGS) entry which is preliminary data.</text>
</comment>
<dbReference type="PANTHER" id="PTHR14064:SF6">
    <property type="entry name" value="LEUKOCYTE CELL-DERIVED CHEMOTAXIN 1"/>
    <property type="match status" value="1"/>
</dbReference>
<keyword evidence="12" id="KW-0325">Glycoprotein</keyword>
<evidence type="ECO:0000313" key="19">
    <source>
        <dbReference type="EMBL" id="KAG7467348.1"/>
    </source>
</evidence>
<keyword evidence="6" id="KW-0165">Cleavage on pair of basic residues</keyword>
<dbReference type="OrthoDB" id="5985282at2759"/>
<dbReference type="PANTHER" id="PTHR14064">
    <property type="entry name" value="CHONDROMODULIN-RELATED"/>
    <property type="match status" value="1"/>
</dbReference>
<dbReference type="AlphaFoldDB" id="A0A9D3PT11"/>
<dbReference type="GO" id="GO:0051216">
    <property type="term" value="P:cartilage development"/>
    <property type="evidence" value="ECO:0007669"/>
    <property type="project" value="UniProtKB-KW"/>
</dbReference>
<evidence type="ECO:0000313" key="20">
    <source>
        <dbReference type="Proteomes" id="UP001046870"/>
    </source>
</evidence>
<proteinExistence type="inferred from homology"/>
<evidence type="ECO:0000256" key="15">
    <source>
        <dbReference type="ARBA" id="ARBA00039682"/>
    </source>
</evidence>
<evidence type="ECO:0000256" key="5">
    <source>
        <dbReference type="ARBA" id="ARBA00022530"/>
    </source>
</evidence>
<evidence type="ECO:0000256" key="1">
    <source>
        <dbReference type="ARBA" id="ARBA00004498"/>
    </source>
</evidence>
<comment type="similarity">
    <text evidence="2">Belongs to the chondromodulin-1 family.</text>
</comment>
<keyword evidence="10 17" id="KW-0472">Membrane</keyword>
<dbReference type="InterPro" id="IPR007084">
    <property type="entry name" value="BRICHOS_dom"/>
</dbReference>
<keyword evidence="3" id="KW-0217">Developmental protein</keyword>
<dbReference type="Proteomes" id="UP001046870">
    <property type="component" value="Chromosome 12"/>
</dbReference>
<reference evidence="19" key="1">
    <citation type="submission" date="2021-01" db="EMBL/GenBank/DDBJ databases">
        <authorList>
            <person name="Zahm M."/>
            <person name="Roques C."/>
            <person name="Cabau C."/>
            <person name="Klopp C."/>
            <person name="Donnadieu C."/>
            <person name="Jouanno E."/>
            <person name="Lampietro C."/>
            <person name="Louis A."/>
            <person name="Herpin A."/>
            <person name="Echchiki A."/>
            <person name="Berthelot C."/>
            <person name="Parey E."/>
            <person name="Roest-Crollius H."/>
            <person name="Braasch I."/>
            <person name="Postlethwait J."/>
            <person name="Bobe J."/>
            <person name="Montfort J."/>
            <person name="Bouchez O."/>
            <person name="Begum T."/>
            <person name="Mejri S."/>
            <person name="Adams A."/>
            <person name="Chen W.-J."/>
            <person name="Guiguen Y."/>
        </authorList>
    </citation>
    <scope>NUCLEOTIDE SEQUENCE</scope>
    <source>
        <strain evidence="19">YG-15Mar2019-1</strain>
        <tissue evidence="19">Brain</tissue>
    </source>
</reference>
<keyword evidence="5" id="KW-0272">Extracellular matrix</keyword>
<evidence type="ECO:0000256" key="4">
    <source>
        <dbReference type="ARBA" id="ARBA00022525"/>
    </source>
</evidence>
<dbReference type="GO" id="GO:0001937">
    <property type="term" value="P:negative regulation of endothelial cell proliferation"/>
    <property type="evidence" value="ECO:0007669"/>
    <property type="project" value="TreeGrafter"/>
</dbReference>
<evidence type="ECO:0000256" key="9">
    <source>
        <dbReference type="ARBA" id="ARBA00022989"/>
    </source>
</evidence>
<evidence type="ECO:0000259" key="18">
    <source>
        <dbReference type="PROSITE" id="PS50869"/>
    </source>
</evidence>